<keyword evidence="5" id="KW-0677">Repeat</keyword>
<dbReference type="InterPro" id="IPR052465">
    <property type="entry name" value="Mito_NAD+_Carrier"/>
</dbReference>
<dbReference type="InterPro" id="IPR023395">
    <property type="entry name" value="MCP_dom_sf"/>
</dbReference>
<dbReference type="Proteomes" id="UP000308267">
    <property type="component" value="Unassembled WGS sequence"/>
</dbReference>
<sequence>MSTSLKHQDSKLDCIAYQEFLFGGLAYSASVLSLFPIYKTIFFQQLDGITWTEAFTRLKHEGVALAYRGVLPPLLQRASTGAVMFGVQSVAERSLTHHPATSQMPFGVNRVIGAVFAGCCEASLMPFERVQTLLQNKHNFPSYRNTFHTLGSLIMTHGMKELYRGVSPILLRNSLGNALYFSGHKWLNDLRKHRAKEGPLERGLWNFGLGGLLGGFIGIVTFPLNVIKTRMQSTVGGSFESTRSAFTSLIYHRDHRPDITRLYRGLFANFLRSVASWGIITMTYHLLLEIHSGVPTSSDCAVRSY</sequence>
<keyword evidence="8" id="KW-0496">Mitochondrion</keyword>
<evidence type="ECO:0000256" key="9">
    <source>
        <dbReference type="ARBA" id="ARBA00023136"/>
    </source>
</evidence>
<evidence type="ECO:0000256" key="8">
    <source>
        <dbReference type="ARBA" id="ARBA00023128"/>
    </source>
</evidence>
<dbReference type="GO" id="GO:0005743">
    <property type="term" value="C:mitochondrial inner membrane"/>
    <property type="evidence" value="ECO:0007669"/>
    <property type="project" value="UniProtKB-SubCell"/>
</dbReference>
<dbReference type="InterPro" id="IPR018108">
    <property type="entry name" value="MCP_transmembrane"/>
</dbReference>
<dbReference type="SUPFAM" id="SSF103506">
    <property type="entry name" value="Mitochondrial carrier"/>
    <property type="match status" value="1"/>
</dbReference>
<dbReference type="AlphaFoldDB" id="A0A4S2LBU8"/>
<feature type="transmembrane region" description="Helical" evidence="12">
    <location>
        <begin position="266"/>
        <end position="287"/>
    </location>
</feature>
<feature type="transmembrane region" description="Helical" evidence="12">
    <location>
        <begin position="203"/>
        <end position="224"/>
    </location>
</feature>
<organism evidence="13 14">
    <name type="scientific">Opisthorchis felineus</name>
    <dbReference type="NCBI Taxonomy" id="147828"/>
    <lineage>
        <taxon>Eukaryota</taxon>
        <taxon>Metazoa</taxon>
        <taxon>Spiralia</taxon>
        <taxon>Lophotrochozoa</taxon>
        <taxon>Platyhelminthes</taxon>
        <taxon>Trematoda</taxon>
        <taxon>Digenea</taxon>
        <taxon>Opisthorchiida</taxon>
        <taxon>Opisthorchiata</taxon>
        <taxon>Opisthorchiidae</taxon>
        <taxon>Opisthorchis</taxon>
    </lineage>
</organism>
<evidence type="ECO:0000313" key="14">
    <source>
        <dbReference type="Proteomes" id="UP000308267"/>
    </source>
</evidence>
<proteinExistence type="inferred from homology"/>
<evidence type="ECO:0000256" key="4">
    <source>
        <dbReference type="ARBA" id="ARBA00022692"/>
    </source>
</evidence>
<dbReference type="Pfam" id="PF00153">
    <property type="entry name" value="Mito_carr"/>
    <property type="match status" value="2"/>
</dbReference>
<name>A0A4S2LBU8_OPIFE</name>
<dbReference type="STRING" id="147828.A0A4S2LBU8"/>
<keyword evidence="6" id="KW-0999">Mitochondrion inner membrane</keyword>
<dbReference type="Gene3D" id="1.50.40.10">
    <property type="entry name" value="Mitochondrial carrier domain"/>
    <property type="match status" value="1"/>
</dbReference>
<dbReference type="PANTHER" id="PTHR46131">
    <property type="entry name" value="SD08549P"/>
    <property type="match status" value="1"/>
</dbReference>
<keyword evidence="7 12" id="KW-1133">Transmembrane helix</keyword>
<keyword evidence="9 10" id="KW-0472">Membrane</keyword>
<feature type="repeat" description="Solcar" evidence="10">
    <location>
        <begin position="104"/>
        <end position="190"/>
    </location>
</feature>
<keyword evidence="4 10" id="KW-0812">Transmembrane</keyword>
<evidence type="ECO:0008006" key="15">
    <source>
        <dbReference type="Google" id="ProtNLM"/>
    </source>
</evidence>
<evidence type="ECO:0000256" key="10">
    <source>
        <dbReference type="PROSITE-ProRule" id="PRU00282"/>
    </source>
</evidence>
<evidence type="ECO:0000256" key="11">
    <source>
        <dbReference type="RuleBase" id="RU000488"/>
    </source>
</evidence>
<dbReference type="InterPro" id="IPR002067">
    <property type="entry name" value="MCP"/>
</dbReference>
<reference evidence="13 14" key="1">
    <citation type="journal article" date="2019" name="BMC Genomics">
        <title>New insights from Opisthorchis felineus genome: update on genomics of the epidemiologically important liver flukes.</title>
        <authorList>
            <person name="Ershov N.I."/>
            <person name="Mordvinov V.A."/>
            <person name="Prokhortchouk E.B."/>
            <person name="Pakharukova M.Y."/>
            <person name="Gunbin K.V."/>
            <person name="Ustyantsev K."/>
            <person name="Genaev M.A."/>
            <person name="Blinov A.G."/>
            <person name="Mazur A."/>
            <person name="Boulygina E."/>
            <person name="Tsygankova S."/>
            <person name="Khrameeva E."/>
            <person name="Chekanov N."/>
            <person name="Fan G."/>
            <person name="Xiao A."/>
            <person name="Zhang H."/>
            <person name="Xu X."/>
            <person name="Yang H."/>
            <person name="Solovyev V."/>
            <person name="Lee S.M."/>
            <person name="Liu X."/>
            <person name="Afonnikov D.A."/>
            <person name="Skryabin K.G."/>
        </authorList>
    </citation>
    <scope>NUCLEOTIDE SEQUENCE [LARGE SCALE GENOMIC DNA]</scope>
    <source>
        <strain evidence="13">AK-0245</strain>
        <tissue evidence="13">Whole organism</tissue>
    </source>
</reference>
<comment type="similarity">
    <text evidence="2 11">Belongs to the mitochondrial carrier (TC 2.A.29) family.</text>
</comment>
<dbReference type="EMBL" id="SJOL01008199">
    <property type="protein sequence ID" value="TGZ60875.1"/>
    <property type="molecule type" value="Genomic_DNA"/>
</dbReference>
<dbReference type="PRINTS" id="PR00926">
    <property type="entry name" value="MITOCARRIER"/>
</dbReference>
<dbReference type="OrthoDB" id="2139348at2759"/>
<protein>
    <recommendedName>
        <fullName evidence="15">Solute carrier family 25 member 51</fullName>
    </recommendedName>
</protein>
<evidence type="ECO:0000256" key="1">
    <source>
        <dbReference type="ARBA" id="ARBA00004448"/>
    </source>
</evidence>
<evidence type="ECO:0000256" key="12">
    <source>
        <dbReference type="SAM" id="Phobius"/>
    </source>
</evidence>
<evidence type="ECO:0000256" key="6">
    <source>
        <dbReference type="ARBA" id="ARBA00022792"/>
    </source>
</evidence>
<evidence type="ECO:0000256" key="3">
    <source>
        <dbReference type="ARBA" id="ARBA00022448"/>
    </source>
</evidence>
<dbReference type="PROSITE" id="PS50920">
    <property type="entry name" value="SOLCAR"/>
    <property type="match status" value="2"/>
</dbReference>
<evidence type="ECO:0000256" key="5">
    <source>
        <dbReference type="ARBA" id="ARBA00022737"/>
    </source>
</evidence>
<comment type="subcellular location">
    <subcellularLocation>
        <location evidence="1">Mitochondrion inner membrane</location>
        <topology evidence="1">Multi-pass membrane protein</topology>
    </subcellularLocation>
</comment>
<gene>
    <name evidence="13" type="ORF">CRM22_008281</name>
</gene>
<feature type="repeat" description="Solcar" evidence="10">
    <location>
        <begin position="202"/>
        <end position="290"/>
    </location>
</feature>
<keyword evidence="3 11" id="KW-0813">Transport</keyword>
<accession>A0A4S2LBU8</accession>
<evidence type="ECO:0000256" key="2">
    <source>
        <dbReference type="ARBA" id="ARBA00006375"/>
    </source>
</evidence>
<evidence type="ECO:0000313" key="13">
    <source>
        <dbReference type="EMBL" id="TGZ60875.1"/>
    </source>
</evidence>
<comment type="caution">
    <text evidence="13">The sequence shown here is derived from an EMBL/GenBank/DDBJ whole genome shotgun (WGS) entry which is preliminary data.</text>
</comment>
<keyword evidence="14" id="KW-1185">Reference proteome</keyword>
<feature type="transmembrane region" description="Helical" evidence="12">
    <location>
        <begin position="20"/>
        <end position="38"/>
    </location>
</feature>
<dbReference type="PANTHER" id="PTHR46131:SF1">
    <property type="entry name" value="SD08549P"/>
    <property type="match status" value="1"/>
</dbReference>
<dbReference type="GO" id="GO:0051724">
    <property type="term" value="F:NAD transmembrane transporter activity"/>
    <property type="evidence" value="ECO:0007669"/>
    <property type="project" value="TreeGrafter"/>
</dbReference>
<evidence type="ECO:0000256" key="7">
    <source>
        <dbReference type="ARBA" id="ARBA00022989"/>
    </source>
</evidence>